<evidence type="ECO:0000256" key="1">
    <source>
        <dbReference type="SAM" id="MobiDB-lite"/>
    </source>
</evidence>
<feature type="compositionally biased region" description="Basic and acidic residues" evidence="1">
    <location>
        <begin position="133"/>
        <end position="145"/>
    </location>
</feature>
<dbReference type="KEGG" id="jre:108983759"/>
<dbReference type="PANTHER" id="PTHR46869">
    <property type="entry name" value="C2H2-LIKE ZINC FINGER PROTEIN"/>
    <property type="match status" value="1"/>
</dbReference>
<dbReference type="FunCoup" id="A0A2I4DV83">
    <property type="interactions" value="26"/>
</dbReference>
<feature type="region of interest" description="Disordered" evidence="1">
    <location>
        <begin position="133"/>
        <end position="159"/>
    </location>
</feature>
<dbReference type="Pfam" id="PF13912">
    <property type="entry name" value="zf-C2H2_6"/>
    <property type="match status" value="3"/>
</dbReference>
<evidence type="ECO:0000313" key="2">
    <source>
        <dbReference type="Proteomes" id="UP000235220"/>
    </source>
</evidence>
<feature type="region of interest" description="Disordered" evidence="1">
    <location>
        <begin position="266"/>
        <end position="293"/>
    </location>
</feature>
<keyword evidence="2" id="KW-1185">Reference proteome</keyword>
<dbReference type="PROSITE" id="PS00028">
    <property type="entry name" value="ZINC_FINGER_C2H2_1"/>
    <property type="match status" value="3"/>
</dbReference>
<feature type="compositionally biased region" description="Polar residues" evidence="1">
    <location>
        <begin position="268"/>
        <end position="278"/>
    </location>
</feature>
<reference evidence="3" key="1">
    <citation type="submission" date="2025-08" db="UniProtKB">
        <authorList>
            <consortium name="RefSeq"/>
        </authorList>
    </citation>
    <scope>IDENTIFICATION</scope>
    <source>
        <tissue evidence="3">Leaves</tissue>
    </source>
</reference>
<dbReference type="AlphaFoldDB" id="A0A2I4DV83"/>
<dbReference type="InterPro" id="IPR036236">
    <property type="entry name" value="Znf_C2H2_sf"/>
</dbReference>
<dbReference type="SUPFAM" id="SSF57667">
    <property type="entry name" value="beta-beta-alpha zinc fingers"/>
    <property type="match status" value="1"/>
</dbReference>
<dbReference type="PANTHER" id="PTHR46869:SF1">
    <property type="entry name" value="C2H2-LIKE ZINC FINGER PROTEIN"/>
    <property type="match status" value="1"/>
</dbReference>
<proteinExistence type="predicted"/>
<dbReference type="Gramene" id="Jr13_14600_p1">
    <property type="protein sequence ID" value="cds.Jr13_14600_p1"/>
    <property type="gene ID" value="Jr13_14600"/>
</dbReference>
<sequence length="547" mass="60845">MEEKHKKKFVCKFCNKRYPCGKALGGHIRTHMNQNSAEKEQVVEANADLVKFPSLDGGKNSKRDSGPETAGWNSSYGLRENPKRTWRFVDSGTGSLQERVCRECGKCFQSLKALCGHMACHSEKEKLISKFEDHSGTSENQKPEMDTQSVTDTSAPRKLRRSKRMRYKTLDTYPSVYTLANGSSSVSEIEQEQEQEEAAMCLMMFSRDSVCRGGLNSVAESSNNNSVVLEAKSSSIDLKITVKNVGNYVSDMNDFVNLKRRSDELKTSDVSLSDNSDSGYFRNGPKKAESDVSVDGSIASGEFKKPKVESGYGTGCFNAELGKSSNRFKFVTSEFGKELIRNEGYGQVGRAFVMCNSRMKSKNDSHSPEFLEGSHKKMKNVCSNIETFKNTQKRSKQECVNSKMCFHSRRAMGPHRASHTQISGCRESVHDRGENNIETDSLPVPKPYSKTVESCGVKTSINRTMPVHSVKRLGTKKSKGHECPICFRVFRSGQALGGHKRSHFFGGSGEGTIVLKQEVPEFHGLIDLNLPAPVEEEANGPAEFMPW</sequence>
<evidence type="ECO:0000313" key="3">
    <source>
        <dbReference type="RefSeq" id="XP_018811061.1"/>
    </source>
</evidence>
<protein>
    <submittedName>
        <fullName evidence="3">Uncharacterized protein LOC108983759</fullName>
    </submittedName>
</protein>
<dbReference type="GeneID" id="108983759"/>
<feature type="region of interest" description="Disordered" evidence="1">
    <location>
        <begin position="53"/>
        <end position="76"/>
    </location>
</feature>
<dbReference type="PROSITE" id="PS50157">
    <property type="entry name" value="ZINC_FINGER_C2H2_2"/>
    <property type="match status" value="3"/>
</dbReference>
<name>A0A2I4DV83_JUGRE</name>
<dbReference type="OrthoDB" id="9451254at2759"/>
<dbReference type="RefSeq" id="XP_018811061.1">
    <property type="nucleotide sequence ID" value="XM_018955516.2"/>
</dbReference>
<dbReference type="InterPro" id="IPR013087">
    <property type="entry name" value="Znf_C2H2_type"/>
</dbReference>
<dbReference type="SMART" id="SM00355">
    <property type="entry name" value="ZnF_C2H2"/>
    <property type="match status" value="3"/>
</dbReference>
<dbReference type="Proteomes" id="UP000235220">
    <property type="component" value="Chromosome 13"/>
</dbReference>
<dbReference type="STRING" id="51240.A0A2I4DV83"/>
<gene>
    <name evidence="3" type="primary">LOC108983759</name>
</gene>
<organism evidence="2 3">
    <name type="scientific">Juglans regia</name>
    <name type="common">English walnut</name>
    <dbReference type="NCBI Taxonomy" id="51240"/>
    <lineage>
        <taxon>Eukaryota</taxon>
        <taxon>Viridiplantae</taxon>
        <taxon>Streptophyta</taxon>
        <taxon>Embryophyta</taxon>
        <taxon>Tracheophyta</taxon>
        <taxon>Spermatophyta</taxon>
        <taxon>Magnoliopsida</taxon>
        <taxon>eudicotyledons</taxon>
        <taxon>Gunneridae</taxon>
        <taxon>Pentapetalae</taxon>
        <taxon>rosids</taxon>
        <taxon>fabids</taxon>
        <taxon>Fagales</taxon>
        <taxon>Juglandaceae</taxon>
        <taxon>Juglans</taxon>
    </lineage>
</organism>
<accession>A0A2I4DV83</accession>